<protein>
    <submittedName>
        <fullName evidence="1">Uncharacterized protein</fullName>
    </submittedName>
</protein>
<evidence type="ECO:0000313" key="2">
    <source>
        <dbReference type="Proteomes" id="UP001185015"/>
    </source>
</evidence>
<sequence>MSFIKKEHQKVPLNIHSQRIMTIQLNISYLEDDLRFCLGDHCRHPQFFESDLDWMREKVEAKLRKVSNVGITHHDVVFDSEYERMLKESWRENVYMIFSEAYMAYE</sequence>
<dbReference type="AlphaFoldDB" id="A0AA90TX31"/>
<dbReference type="RefSeq" id="WP_270096553.1">
    <property type="nucleotide sequence ID" value="NZ_JAQFFK010000003.1"/>
</dbReference>
<evidence type="ECO:0000313" key="1">
    <source>
        <dbReference type="EMBL" id="MDR6221627.1"/>
    </source>
</evidence>
<gene>
    <name evidence="1" type="ORF">J2750_000059</name>
</gene>
<name>A0AA90TX31_9EURY</name>
<keyword evidence="2" id="KW-1185">Reference proteome</keyword>
<organism evidence="1 2">
    <name type="scientific">Methanococcoides alaskense</name>
    <dbReference type="NCBI Taxonomy" id="325778"/>
    <lineage>
        <taxon>Archaea</taxon>
        <taxon>Methanobacteriati</taxon>
        <taxon>Methanobacteriota</taxon>
        <taxon>Stenosarchaea group</taxon>
        <taxon>Methanomicrobia</taxon>
        <taxon>Methanosarcinales</taxon>
        <taxon>Methanosarcinaceae</taxon>
        <taxon>Methanococcoides</taxon>
    </lineage>
</organism>
<accession>A0AA90TX31</accession>
<dbReference type="Proteomes" id="UP001185015">
    <property type="component" value="Unassembled WGS sequence"/>
</dbReference>
<dbReference type="EMBL" id="JAVDQI010000001">
    <property type="protein sequence ID" value="MDR6221627.1"/>
    <property type="molecule type" value="Genomic_DNA"/>
</dbReference>
<comment type="caution">
    <text evidence="1">The sequence shown here is derived from an EMBL/GenBank/DDBJ whole genome shotgun (WGS) entry which is preliminary data.</text>
</comment>
<proteinExistence type="predicted"/>
<reference evidence="1 2" key="1">
    <citation type="submission" date="2023-07" db="EMBL/GenBank/DDBJ databases">
        <title>Genomic Encyclopedia of Type Strains, Phase IV (KMG-IV): sequencing the most valuable type-strain genomes for metagenomic binning, comparative biology and taxonomic classification.</title>
        <authorList>
            <person name="Goeker M."/>
        </authorList>
    </citation>
    <scope>NUCLEOTIDE SEQUENCE [LARGE SCALE GENOMIC DNA]</scope>
    <source>
        <strain evidence="1 2">DSM 17273</strain>
    </source>
</reference>